<evidence type="ECO:0000313" key="7">
    <source>
        <dbReference type="EMBL" id="OWY35775.1"/>
    </source>
</evidence>
<keyword evidence="3" id="KW-0560">Oxidoreductase</keyword>
<dbReference type="GO" id="GO:0035516">
    <property type="term" value="F:broad specificity oxidative DNA demethylase activity"/>
    <property type="evidence" value="ECO:0007669"/>
    <property type="project" value="TreeGrafter"/>
</dbReference>
<dbReference type="PANTHER" id="PTHR16557:SF2">
    <property type="entry name" value="NUCLEIC ACID DIOXYGENASE ALKBH1"/>
    <property type="match status" value="1"/>
</dbReference>
<evidence type="ECO:0000256" key="4">
    <source>
        <dbReference type="ARBA" id="ARBA00023004"/>
    </source>
</evidence>
<dbReference type="InterPro" id="IPR005123">
    <property type="entry name" value="Oxoglu/Fe-dep_dioxygenase_dom"/>
</dbReference>
<keyword evidence="2 7" id="KW-0223">Dioxygenase</keyword>
<dbReference type="EMBL" id="NJGV01000004">
    <property type="protein sequence ID" value="OWY35775.1"/>
    <property type="molecule type" value="Genomic_DNA"/>
</dbReference>
<sequence length="217" mass="23651">MTGDLFAGLARDPSVETITEGALCLRAFVDEEEAARLMAAIDAVLAASPLRHMQTPGGFRMSVAMTNCGQYGWVTDRRGYRYQSLDPLAERDWPAMPAAFAGLAARASAAAGFAGFLPDACLINRYEPGARMSLHQDKNELDMDQPIVSVSLGLPATFLFGGMARTDKPQRMRLESGDVVVWGGPARLAFHGVDILRDGEHALTGRCRYNLTFRRAR</sequence>
<dbReference type="InterPro" id="IPR027450">
    <property type="entry name" value="AlkB-like"/>
</dbReference>
<accession>A0A225SX37</accession>
<dbReference type="Gene3D" id="2.60.120.590">
    <property type="entry name" value="Alpha-ketoglutarate-dependent dioxygenase AlkB-like"/>
    <property type="match status" value="1"/>
</dbReference>
<feature type="binding site" evidence="5">
    <location>
        <position position="191"/>
    </location>
    <ligand>
        <name>Fe cation</name>
        <dbReference type="ChEBI" id="CHEBI:24875"/>
        <note>catalytic</note>
    </ligand>
</feature>
<dbReference type="InterPro" id="IPR037151">
    <property type="entry name" value="AlkB-like_sf"/>
</dbReference>
<feature type="domain" description="Fe2OG dioxygenase" evidence="6">
    <location>
        <begin position="117"/>
        <end position="217"/>
    </location>
</feature>
<dbReference type="InterPro" id="IPR004574">
    <property type="entry name" value="Alkb"/>
</dbReference>
<name>A0A225SX37_9BURK</name>
<proteinExistence type="predicted"/>
<comment type="caution">
    <text evidence="7">The sequence shown here is derived from an EMBL/GenBank/DDBJ whole genome shotgun (WGS) entry which is preliminary data.</text>
</comment>
<dbReference type="GO" id="GO:0005737">
    <property type="term" value="C:cytoplasm"/>
    <property type="evidence" value="ECO:0007669"/>
    <property type="project" value="TreeGrafter"/>
</dbReference>
<evidence type="ECO:0000259" key="6">
    <source>
        <dbReference type="PROSITE" id="PS51471"/>
    </source>
</evidence>
<dbReference type="Pfam" id="PF13532">
    <property type="entry name" value="2OG-FeII_Oxy_2"/>
    <property type="match status" value="1"/>
</dbReference>
<dbReference type="RefSeq" id="WP_088754112.1">
    <property type="nucleotide sequence ID" value="NZ_NJGV01000004.1"/>
</dbReference>
<dbReference type="PANTHER" id="PTHR16557">
    <property type="entry name" value="ALKYLATED DNA REPAIR PROTEIN ALKB-RELATED"/>
    <property type="match status" value="1"/>
</dbReference>
<evidence type="ECO:0000256" key="5">
    <source>
        <dbReference type="PIRSR" id="PIRSR604574-2"/>
    </source>
</evidence>
<dbReference type="GO" id="GO:0035515">
    <property type="term" value="F:oxidative RNA demethylase activity"/>
    <property type="evidence" value="ECO:0007669"/>
    <property type="project" value="TreeGrafter"/>
</dbReference>
<dbReference type="SUPFAM" id="SSF51197">
    <property type="entry name" value="Clavaminate synthase-like"/>
    <property type="match status" value="1"/>
</dbReference>
<evidence type="ECO:0000313" key="8">
    <source>
        <dbReference type="Proteomes" id="UP000214747"/>
    </source>
</evidence>
<dbReference type="GO" id="GO:0035513">
    <property type="term" value="P:oxidative RNA demethylation"/>
    <property type="evidence" value="ECO:0007669"/>
    <property type="project" value="TreeGrafter"/>
</dbReference>
<dbReference type="PROSITE" id="PS51471">
    <property type="entry name" value="FE2OG_OXY"/>
    <property type="match status" value="1"/>
</dbReference>
<organism evidence="7 8">
    <name type="scientific">Herbaspirillum aquaticum</name>
    <dbReference type="NCBI Taxonomy" id="568783"/>
    <lineage>
        <taxon>Bacteria</taxon>
        <taxon>Pseudomonadati</taxon>
        <taxon>Pseudomonadota</taxon>
        <taxon>Betaproteobacteria</taxon>
        <taxon>Burkholderiales</taxon>
        <taxon>Oxalobacteraceae</taxon>
        <taxon>Herbaspirillum</taxon>
    </lineage>
</organism>
<dbReference type="NCBIfam" id="NF011930">
    <property type="entry name" value="PRK15401.1"/>
    <property type="match status" value="1"/>
</dbReference>
<dbReference type="GO" id="GO:0008198">
    <property type="term" value="F:ferrous iron binding"/>
    <property type="evidence" value="ECO:0007669"/>
    <property type="project" value="TreeGrafter"/>
</dbReference>
<protein>
    <submittedName>
        <fullName evidence="7">Alpha-ketoglutarate-dependent dioxygenase AlkB</fullName>
    </submittedName>
</protein>
<reference evidence="7 8" key="1">
    <citation type="journal article" date="2010" name="Int. J. Syst. Evol. Microbiol.">
        <title>Reclassification of Herbaspirillum putei as a later heterotypic synonym of Herbaspirillum huttiense, with the description of H. huttiense subsp. huttiense subsp. nov. and H. huttiense subsp. putei subsp. nov., comb. nov., and description of Herbaspirillum aquaticum sp. nov.</title>
        <authorList>
            <person name="Dobritsa A.P."/>
            <person name="Reddy M.C."/>
            <person name="Samadpour M."/>
        </authorList>
    </citation>
    <scope>NUCLEOTIDE SEQUENCE [LARGE SCALE GENOMIC DNA]</scope>
    <source>
        <strain evidence="7 8">IEH 4430</strain>
    </source>
</reference>
<dbReference type="Proteomes" id="UP000214747">
    <property type="component" value="Unassembled WGS sequence"/>
</dbReference>
<feature type="binding site" evidence="5">
    <location>
        <position position="135"/>
    </location>
    <ligand>
        <name>Fe cation</name>
        <dbReference type="ChEBI" id="CHEBI:24875"/>
        <note>catalytic</note>
    </ligand>
</feature>
<gene>
    <name evidence="7" type="ORF">CEJ45_05030</name>
</gene>
<keyword evidence="4 5" id="KW-0408">Iron</keyword>
<evidence type="ECO:0000256" key="1">
    <source>
        <dbReference type="ARBA" id="ARBA00022723"/>
    </source>
</evidence>
<keyword evidence="8" id="KW-1185">Reference proteome</keyword>
<dbReference type="AlphaFoldDB" id="A0A225SX37"/>
<evidence type="ECO:0000256" key="3">
    <source>
        <dbReference type="ARBA" id="ARBA00023002"/>
    </source>
</evidence>
<comment type="cofactor">
    <cofactor evidence="5">
        <name>Fe(2+)</name>
        <dbReference type="ChEBI" id="CHEBI:29033"/>
    </cofactor>
    <text evidence="5">Binds 1 Fe(2+) ion per subunit.</text>
</comment>
<feature type="binding site" evidence="5">
    <location>
        <position position="137"/>
    </location>
    <ligand>
        <name>Fe cation</name>
        <dbReference type="ChEBI" id="CHEBI:24875"/>
        <note>catalytic</note>
    </ligand>
</feature>
<evidence type="ECO:0000256" key="2">
    <source>
        <dbReference type="ARBA" id="ARBA00022964"/>
    </source>
</evidence>
<keyword evidence="1 5" id="KW-0479">Metal-binding</keyword>